<comment type="function">
    <text evidence="13">Component of the F(0) channel, it forms part of the peripheral stalk, linking F(1) to F(0).</text>
</comment>
<keyword evidence="15" id="KW-0175">Coiled coil</keyword>
<comment type="function">
    <text evidence="11 13">F(1)F(0) ATP synthase produces ATP from ADP in the presence of a proton or sodium gradient. F-type ATPases consist of two structural domains, F(1) containing the extramembraneous catalytic core and F(0) containing the membrane proton channel, linked together by a central stalk and a peripheral stalk. During catalysis, ATP synthesis in the catalytic domain of F(1) is coupled via a rotary mechanism of the central stalk subunits to proton translocation.</text>
</comment>
<dbReference type="OMA" id="ILAWFTM"/>
<name>A0A098B860_DESHA</name>
<evidence type="ECO:0000256" key="1">
    <source>
        <dbReference type="ARBA" id="ARBA00005513"/>
    </source>
</evidence>
<dbReference type="InterPro" id="IPR002146">
    <property type="entry name" value="ATP_synth_b/b'su_bac/chlpt"/>
</dbReference>
<evidence type="ECO:0000256" key="13">
    <source>
        <dbReference type="HAMAP-Rule" id="MF_01398"/>
    </source>
</evidence>
<dbReference type="GO" id="GO:0005886">
    <property type="term" value="C:plasma membrane"/>
    <property type="evidence" value="ECO:0007669"/>
    <property type="project" value="UniProtKB-SubCell"/>
</dbReference>
<evidence type="ECO:0000256" key="9">
    <source>
        <dbReference type="ARBA" id="ARBA00023136"/>
    </source>
</evidence>
<dbReference type="InterPro" id="IPR050059">
    <property type="entry name" value="ATP_synthase_B_chain"/>
</dbReference>
<keyword evidence="5 13" id="KW-0812">Transmembrane</keyword>
<keyword evidence="6 13" id="KW-0375">Hydrogen ion transport</keyword>
<evidence type="ECO:0000256" key="15">
    <source>
        <dbReference type="SAM" id="Coils"/>
    </source>
</evidence>
<evidence type="ECO:0000256" key="3">
    <source>
        <dbReference type="ARBA" id="ARBA00022475"/>
    </source>
</evidence>
<evidence type="ECO:0000256" key="6">
    <source>
        <dbReference type="ARBA" id="ARBA00022781"/>
    </source>
</evidence>
<feature type="transmembrane region" description="Helical" evidence="13">
    <location>
        <begin position="6"/>
        <end position="24"/>
    </location>
</feature>
<dbReference type="EMBL" id="LK996017">
    <property type="protein sequence ID" value="CDX05058.1"/>
    <property type="molecule type" value="Genomic_DNA"/>
</dbReference>
<dbReference type="CDD" id="cd06503">
    <property type="entry name" value="ATP-synt_Fo_b"/>
    <property type="match status" value="1"/>
</dbReference>
<keyword evidence="2 13" id="KW-0813">Transport</keyword>
<dbReference type="PANTHER" id="PTHR33445">
    <property type="entry name" value="ATP SYNTHASE SUBUNIT B', CHLOROPLASTIC"/>
    <property type="match status" value="1"/>
</dbReference>
<organism evidence="16">
    <name type="scientific">Desulfitobacterium hafniense</name>
    <name type="common">Desulfitobacterium frappieri</name>
    <dbReference type="NCBI Taxonomy" id="49338"/>
    <lineage>
        <taxon>Bacteria</taxon>
        <taxon>Bacillati</taxon>
        <taxon>Bacillota</taxon>
        <taxon>Clostridia</taxon>
        <taxon>Eubacteriales</taxon>
        <taxon>Desulfitobacteriaceae</taxon>
        <taxon>Desulfitobacterium</taxon>
    </lineage>
</organism>
<evidence type="ECO:0000256" key="4">
    <source>
        <dbReference type="ARBA" id="ARBA00022547"/>
    </source>
</evidence>
<accession>A0A098B860</accession>
<evidence type="ECO:0000256" key="5">
    <source>
        <dbReference type="ARBA" id="ARBA00022692"/>
    </source>
</evidence>
<proteinExistence type="inferred from homology"/>
<dbReference type="HAMAP" id="MF_01398">
    <property type="entry name" value="ATP_synth_b_bprime"/>
    <property type="match status" value="1"/>
</dbReference>
<dbReference type="InterPro" id="IPR005864">
    <property type="entry name" value="ATP_synth_F0_bsu_bac"/>
</dbReference>
<keyword evidence="7 13" id="KW-1133">Transmembrane helix</keyword>
<keyword evidence="4 13" id="KW-0138">CF(0)</keyword>
<dbReference type="InterPro" id="IPR028987">
    <property type="entry name" value="ATP_synth_B-like_membr_sf"/>
</dbReference>
<dbReference type="PANTHER" id="PTHR33445:SF1">
    <property type="entry name" value="ATP SYNTHASE SUBUNIT B"/>
    <property type="match status" value="1"/>
</dbReference>
<evidence type="ECO:0000256" key="12">
    <source>
        <dbReference type="ARBA" id="ARBA00037847"/>
    </source>
</evidence>
<dbReference type="GO" id="GO:0046961">
    <property type="term" value="F:proton-transporting ATPase activity, rotational mechanism"/>
    <property type="evidence" value="ECO:0007669"/>
    <property type="project" value="TreeGrafter"/>
</dbReference>
<comment type="subunit">
    <text evidence="13">F-type ATPases have 2 components, F(1) - the catalytic core - and F(0) - the membrane proton channel. F(1) has five subunits: alpha(3), beta(3), gamma(1), delta(1), epsilon(1). F(0) has three main subunits: a(1), b(2) and c(10-14). The alpha and beta chains form an alternating ring which encloses part of the gamma chain. F(1) is attached to F(0) by a central stalk formed by the gamma and epsilon chains, while a peripheral stalk is formed by the delta and b chains.</text>
</comment>
<dbReference type="GO" id="GO:0046933">
    <property type="term" value="F:proton-transporting ATP synthase activity, rotational mechanism"/>
    <property type="evidence" value="ECO:0007669"/>
    <property type="project" value="UniProtKB-UniRule"/>
</dbReference>
<dbReference type="Pfam" id="PF00430">
    <property type="entry name" value="ATP-synt_B"/>
    <property type="match status" value="1"/>
</dbReference>
<evidence type="ECO:0000256" key="2">
    <source>
        <dbReference type="ARBA" id="ARBA00022448"/>
    </source>
</evidence>
<protein>
    <recommendedName>
        <fullName evidence="13">ATP synthase subunit b</fullName>
    </recommendedName>
    <alternativeName>
        <fullName evidence="13">ATP synthase F(0) sector subunit b</fullName>
    </alternativeName>
    <alternativeName>
        <fullName evidence="13">ATPase subunit I</fullName>
    </alternativeName>
    <alternativeName>
        <fullName evidence="13">F-type ATPase subunit b</fullName>
        <shortName evidence="13">F-ATPase subunit b</shortName>
    </alternativeName>
</protein>
<evidence type="ECO:0000256" key="7">
    <source>
        <dbReference type="ARBA" id="ARBA00022989"/>
    </source>
</evidence>
<dbReference type="SMR" id="A0A098B860"/>
<dbReference type="RefSeq" id="WP_011462233.1">
    <property type="nucleotide sequence ID" value="NZ_CABKQQ010000054.1"/>
</dbReference>
<dbReference type="AlphaFoldDB" id="A0A098B860"/>
<evidence type="ECO:0000256" key="8">
    <source>
        <dbReference type="ARBA" id="ARBA00023065"/>
    </source>
</evidence>
<keyword evidence="10 13" id="KW-0066">ATP synthesis</keyword>
<evidence type="ECO:0000256" key="14">
    <source>
        <dbReference type="RuleBase" id="RU003848"/>
    </source>
</evidence>
<dbReference type="Gene3D" id="6.10.250.1580">
    <property type="match status" value="1"/>
</dbReference>
<dbReference type="PATRIC" id="fig|49338.4.peg.5568"/>
<feature type="coiled-coil region" evidence="15">
    <location>
        <begin position="33"/>
        <end position="129"/>
    </location>
</feature>
<evidence type="ECO:0000256" key="10">
    <source>
        <dbReference type="ARBA" id="ARBA00023310"/>
    </source>
</evidence>
<evidence type="ECO:0000313" key="16">
    <source>
        <dbReference type="EMBL" id="CDX05058.1"/>
    </source>
</evidence>
<reference evidence="16" key="1">
    <citation type="submission" date="2014-07" db="EMBL/GenBank/DDBJ databases">
        <authorList>
            <person name="Hornung V.Bastian."/>
        </authorList>
    </citation>
    <scope>NUCLEOTIDE SEQUENCE</scope>
    <source>
        <strain evidence="16">PCE-S</strain>
    </source>
</reference>
<sequence length="164" mass="18851">MNPIHFDLTLVVQVLSFLLLVYILRRFAWNPLINMMEERRSQIEANIANAEKERLQAEQIKREYQEEMRKARQEAQEVIAKATKLSEQRAAEILAAAHGEAEKIKQSALADIERERDRAIAQVQAQVADLSVAVAEKIIRKNLDVRGQEDMIEQFIQEVGELPC</sequence>
<dbReference type="GO" id="GO:0012505">
    <property type="term" value="C:endomembrane system"/>
    <property type="evidence" value="ECO:0007669"/>
    <property type="project" value="UniProtKB-SubCell"/>
</dbReference>
<dbReference type="GO" id="GO:0045259">
    <property type="term" value="C:proton-transporting ATP synthase complex"/>
    <property type="evidence" value="ECO:0007669"/>
    <property type="project" value="UniProtKB-KW"/>
</dbReference>
<keyword evidence="3 13" id="KW-1003">Cell membrane</keyword>
<keyword evidence="8 13" id="KW-0406">Ion transport</keyword>
<comment type="subcellular location">
    <subcellularLocation>
        <location evidence="13">Cell membrane</location>
        <topology evidence="13">Single-pass membrane protein</topology>
    </subcellularLocation>
    <subcellularLocation>
        <location evidence="12">Endomembrane system</location>
        <topology evidence="12">Single-pass membrane protein</topology>
    </subcellularLocation>
</comment>
<keyword evidence="9 13" id="KW-0472">Membrane</keyword>
<evidence type="ECO:0000256" key="11">
    <source>
        <dbReference type="ARBA" id="ARBA00025198"/>
    </source>
</evidence>
<dbReference type="SUPFAM" id="SSF81573">
    <property type="entry name" value="F1F0 ATP synthase subunit B, membrane domain"/>
    <property type="match status" value="1"/>
</dbReference>
<gene>
    <name evidence="13" type="primary">atpF</name>
    <name evidence="16" type="ORF">DPCES_5172</name>
</gene>
<comment type="similarity">
    <text evidence="1 13 14">Belongs to the ATPase B chain family.</text>
</comment>
<dbReference type="NCBIfam" id="TIGR01144">
    <property type="entry name" value="ATP_synt_b"/>
    <property type="match status" value="1"/>
</dbReference>